<sequence length="95" mass="10513">MAMATTPPPKPKHQFHNNPKMPFATIPMTYTPTTTHIQDHSPGQSESQDQVFNFVAGPAVHPKHILRKAQPELYDWHSATSLNLEAPPPPNSPPS</sequence>
<accession>A0A5N5G6Z9</accession>
<comment type="caution">
    <text evidence="2">The sequence shown here is derived from an EMBL/GenBank/DDBJ whole genome shotgun (WGS) entry which is preliminary data.</text>
</comment>
<dbReference type="GO" id="GO:0008483">
    <property type="term" value="F:transaminase activity"/>
    <property type="evidence" value="ECO:0007669"/>
    <property type="project" value="UniProtKB-KW"/>
</dbReference>
<protein>
    <submittedName>
        <fullName evidence="2">Phosphoserine aminotransferase 1</fullName>
    </submittedName>
</protein>
<evidence type="ECO:0000313" key="3">
    <source>
        <dbReference type="Proteomes" id="UP000327157"/>
    </source>
</evidence>
<keyword evidence="3" id="KW-1185">Reference proteome</keyword>
<evidence type="ECO:0000256" key="1">
    <source>
        <dbReference type="SAM" id="MobiDB-lite"/>
    </source>
</evidence>
<organism evidence="2 3">
    <name type="scientific">Pyrus ussuriensis x Pyrus communis</name>
    <dbReference type="NCBI Taxonomy" id="2448454"/>
    <lineage>
        <taxon>Eukaryota</taxon>
        <taxon>Viridiplantae</taxon>
        <taxon>Streptophyta</taxon>
        <taxon>Embryophyta</taxon>
        <taxon>Tracheophyta</taxon>
        <taxon>Spermatophyta</taxon>
        <taxon>Magnoliopsida</taxon>
        <taxon>eudicotyledons</taxon>
        <taxon>Gunneridae</taxon>
        <taxon>Pentapetalae</taxon>
        <taxon>rosids</taxon>
        <taxon>fabids</taxon>
        <taxon>Rosales</taxon>
        <taxon>Rosaceae</taxon>
        <taxon>Amygdaloideae</taxon>
        <taxon>Maleae</taxon>
        <taxon>Pyrus</taxon>
    </lineage>
</organism>
<reference evidence="2 3" key="3">
    <citation type="submission" date="2019-11" db="EMBL/GenBank/DDBJ databases">
        <title>A de novo genome assembly of a pear dwarfing rootstock.</title>
        <authorList>
            <person name="Wang F."/>
            <person name="Wang J."/>
            <person name="Li S."/>
            <person name="Zhang Y."/>
            <person name="Fang M."/>
            <person name="Ma L."/>
            <person name="Zhao Y."/>
            <person name="Jiang S."/>
        </authorList>
    </citation>
    <scope>NUCLEOTIDE SEQUENCE [LARGE SCALE GENOMIC DNA]</scope>
    <source>
        <strain evidence="2">S2</strain>
        <tissue evidence="2">Leaf</tissue>
    </source>
</reference>
<name>A0A5N5G6Z9_9ROSA</name>
<evidence type="ECO:0000313" key="2">
    <source>
        <dbReference type="EMBL" id="KAB2610957.1"/>
    </source>
</evidence>
<proteinExistence type="predicted"/>
<feature type="region of interest" description="Disordered" evidence="1">
    <location>
        <begin position="1"/>
        <end position="27"/>
    </location>
</feature>
<gene>
    <name evidence="2" type="ORF">D8674_018989</name>
</gene>
<dbReference type="EMBL" id="SMOL01000487">
    <property type="protein sequence ID" value="KAB2610957.1"/>
    <property type="molecule type" value="Genomic_DNA"/>
</dbReference>
<keyword evidence="2" id="KW-0808">Transferase</keyword>
<reference evidence="3" key="2">
    <citation type="submission" date="2019-10" db="EMBL/GenBank/DDBJ databases">
        <title>A de novo genome assembly of a pear dwarfing rootstock.</title>
        <authorList>
            <person name="Wang F."/>
            <person name="Wang J."/>
            <person name="Li S."/>
            <person name="Zhang Y."/>
            <person name="Fang M."/>
            <person name="Ma L."/>
            <person name="Zhao Y."/>
            <person name="Jiang S."/>
        </authorList>
    </citation>
    <scope>NUCLEOTIDE SEQUENCE [LARGE SCALE GENOMIC DNA]</scope>
</reference>
<dbReference type="Proteomes" id="UP000327157">
    <property type="component" value="Chromosome 17"/>
</dbReference>
<keyword evidence="2" id="KW-0032">Aminotransferase</keyword>
<dbReference type="AlphaFoldDB" id="A0A5N5G6Z9"/>
<reference evidence="2 3" key="1">
    <citation type="submission" date="2019-09" db="EMBL/GenBank/DDBJ databases">
        <authorList>
            <person name="Ou C."/>
        </authorList>
    </citation>
    <scope>NUCLEOTIDE SEQUENCE [LARGE SCALE GENOMIC DNA]</scope>
    <source>
        <strain evidence="2">S2</strain>
        <tissue evidence="2">Leaf</tissue>
    </source>
</reference>